<dbReference type="SUPFAM" id="SSF48695">
    <property type="entry name" value="Multiheme cytochromes"/>
    <property type="match status" value="1"/>
</dbReference>
<reference evidence="2 3" key="1">
    <citation type="submission" date="2023-12" db="EMBL/GenBank/DDBJ databases">
        <title>A. evansii MAY27, complete genome.</title>
        <authorList>
            <person name="Wang Y."/>
        </authorList>
    </citation>
    <scope>NUCLEOTIDE SEQUENCE [LARGE SCALE GENOMIC DNA]</scope>
    <source>
        <strain evidence="2 3">MAY27</strain>
    </source>
</reference>
<dbReference type="InterPro" id="IPR036280">
    <property type="entry name" value="Multihaem_cyt_sf"/>
</dbReference>
<evidence type="ECO:0000259" key="1">
    <source>
        <dbReference type="Pfam" id="PF09699"/>
    </source>
</evidence>
<dbReference type="Pfam" id="PF09699">
    <property type="entry name" value="Paired_CXXCH_1"/>
    <property type="match status" value="1"/>
</dbReference>
<evidence type="ECO:0000313" key="3">
    <source>
        <dbReference type="Proteomes" id="UP001626593"/>
    </source>
</evidence>
<evidence type="ECO:0000313" key="2">
    <source>
        <dbReference type="EMBL" id="WRL46749.1"/>
    </source>
</evidence>
<dbReference type="InterPro" id="IPR010177">
    <property type="entry name" value="Paired_CXXCH_1"/>
</dbReference>
<sequence>MTPQPVSLLVRVIAALAIAAACGGLALAQRIDMRNTPHNLARGESVAPTDPRQICVFCHTPTDTNLEDAMRPLWQPSASTDTPFIMFDDIGRMGTEGNQSVGSQSIACLSCHDSSQAFGVAGGVQDHPFAIPYRGALTPAERQRARDEAAKAGRLIHQGKHVRNNEEFRQASRGIVDERPVWWVSKGGPSAQRGRLDVPLYVRVDEADQTEIPFVECASCHDPHSVRPLFLRTDTSASDLCMTCHVK</sequence>
<proteinExistence type="predicted"/>
<dbReference type="EMBL" id="CP141259">
    <property type="protein sequence ID" value="WRL46749.1"/>
    <property type="molecule type" value="Genomic_DNA"/>
</dbReference>
<dbReference type="RefSeq" id="WP_407279484.1">
    <property type="nucleotide sequence ID" value="NZ_CP141259.1"/>
</dbReference>
<accession>A0ABZ1ANA2</accession>
<gene>
    <name evidence="2" type="ORF">U5817_01505</name>
</gene>
<protein>
    <submittedName>
        <fullName evidence="2">Cytochrome c3 family protein</fullName>
    </submittedName>
</protein>
<keyword evidence="3" id="KW-1185">Reference proteome</keyword>
<name>A0ABZ1ANA2_AROEV</name>
<feature type="domain" description="Doubled CXXCH motif" evidence="1">
    <location>
        <begin position="216"/>
        <end position="246"/>
    </location>
</feature>
<dbReference type="Proteomes" id="UP001626593">
    <property type="component" value="Chromosome"/>
</dbReference>
<organism evidence="2 3">
    <name type="scientific">Aromatoleum evansii</name>
    <name type="common">Azoarcus evansii</name>
    <dbReference type="NCBI Taxonomy" id="59406"/>
    <lineage>
        <taxon>Bacteria</taxon>
        <taxon>Pseudomonadati</taxon>
        <taxon>Pseudomonadota</taxon>
        <taxon>Betaproteobacteria</taxon>
        <taxon>Rhodocyclales</taxon>
        <taxon>Rhodocyclaceae</taxon>
        <taxon>Aromatoleum</taxon>
    </lineage>
</organism>